<reference evidence="5" key="2">
    <citation type="submission" date="2019-11" db="EMBL/GenBank/DDBJ databases">
        <title>Improved Assembly of Tolypothrix boutellei genome.</title>
        <authorList>
            <person name="Sarangi A.N."/>
            <person name="Mukherjee M."/>
            <person name="Ghosh S."/>
            <person name="Singh D."/>
            <person name="Das A."/>
            <person name="Kant S."/>
            <person name="Prusty A."/>
            <person name="Tripathy S."/>
        </authorList>
    </citation>
    <scope>NUCLEOTIDE SEQUENCE</scope>
    <source>
        <strain evidence="5">VB521301</strain>
    </source>
</reference>
<sequence length="513" mass="58476">MNGQVLGDRYEVQQLMGKKAGRRTLLARDLLTGELVVVKLLSFNSDFEWDDLKLFEREAETLKTLSHPSIPCYLDYFEVDLPTIKGFALVQTYIPAQSLEKYIKAGRTFTENEVKQIAKALLDILIYLHDRKPPTIHRDIKPSNILLTNRSGNNVGQLYVVDFGSVQTAAVGEEGTRTIVGTYGYMPPEQFGGRTVPASDLYSLGATLIYLVTGSHPADLPQKDLRIQFEQAATLSPNLTKWLAWMIQPSLDKRLSSAPAARAALEHPQLLQQSQPTEISFIEWIQEHWYWDGNNWVSNTQQQTTTSRLKLHNTDESDRSRALIYPISQPANSKIILHKDEDFLEILVPPTGFQPSMIFMALFAIAWNSFILFWTLTALFLPFPINIPSVIFSLPFWGAGFQMMSSVLFPLLRRSRLKLNRFSICFTWELLGVKYNRIPPAATRDITKIIYTPKTYTNDFQGNRIEIPPKLTIWAGVHEYQLGGRKGLIHSEPEIEWLAYELSNWLGLPLTRE</sequence>
<evidence type="ECO:0000313" key="7">
    <source>
        <dbReference type="Proteomes" id="UP000029738"/>
    </source>
</evidence>
<comment type="caution">
    <text evidence="6">The sequence shown here is derived from an EMBL/GenBank/DDBJ whole genome shotgun (WGS) entry which is preliminary data.</text>
</comment>
<gene>
    <name evidence="6" type="ORF">DA73_0240685</name>
    <name evidence="5" type="ORF">DA73_0400029285</name>
</gene>
<dbReference type="AlphaFoldDB" id="A0A0C1QUD4"/>
<dbReference type="PANTHER" id="PTHR24363">
    <property type="entry name" value="SERINE/THREONINE PROTEIN KINASE"/>
    <property type="match status" value="1"/>
</dbReference>
<dbReference type="Gene3D" id="1.10.510.10">
    <property type="entry name" value="Transferase(Phosphotransferase) domain 1"/>
    <property type="match status" value="1"/>
</dbReference>
<proteinExistence type="predicted"/>
<feature type="transmembrane region" description="Helical" evidence="3">
    <location>
        <begin position="387"/>
        <end position="412"/>
    </location>
</feature>
<dbReference type="RefSeq" id="WP_038074892.1">
    <property type="nucleotide sequence ID" value="NZ_JHEG04000001.1"/>
</dbReference>
<evidence type="ECO:0000259" key="4">
    <source>
        <dbReference type="PROSITE" id="PS50011"/>
    </source>
</evidence>
<dbReference type="InterPro" id="IPR000719">
    <property type="entry name" value="Prot_kinase_dom"/>
</dbReference>
<protein>
    <submittedName>
        <fullName evidence="6">Serine/threonine protein kinase</fullName>
    </submittedName>
</protein>
<dbReference type="OrthoDB" id="504485at2"/>
<dbReference type="GO" id="GO:0005524">
    <property type="term" value="F:ATP binding"/>
    <property type="evidence" value="ECO:0007669"/>
    <property type="project" value="UniProtKB-KW"/>
</dbReference>
<evidence type="ECO:0000313" key="5">
    <source>
        <dbReference type="EMBL" id="KAF3889117.1"/>
    </source>
</evidence>
<feature type="domain" description="Protein kinase" evidence="4">
    <location>
        <begin position="10"/>
        <end position="270"/>
    </location>
</feature>
<dbReference type="CDD" id="cd14014">
    <property type="entry name" value="STKc_PknB_like"/>
    <property type="match status" value="1"/>
</dbReference>
<evidence type="ECO:0000256" key="2">
    <source>
        <dbReference type="ARBA" id="ARBA00022840"/>
    </source>
</evidence>
<keyword evidence="6" id="KW-0808">Transferase</keyword>
<keyword evidence="3" id="KW-1133">Transmembrane helix</keyword>
<dbReference type="Pfam" id="PF00069">
    <property type="entry name" value="Pkinase"/>
    <property type="match status" value="1"/>
</dbReference>
<evidence type="ECO:0000256" key="3">
    <source>
        <dbReference type="SAM" id="Phobius"/>
    </source>
</evidence>
<dbReference type="EMBL" id="JHEG04000001">
    <property type="protein sequence ID" value="KAF3889117.1"/>
    <property type="molecule type" value="Genomic_DNA"/>
</dbReference>
<keyword evidence="3" id="KW-0472">Membrane</keyword>
<name>A0A0C1QUD4_9CYAN</name>
<organism evidence="6">
    <name type="scientific">Tolypothrix bouteillei VB521301</name>
    <dbReference type="NCBI Taxonomy" id="1479485"/>
    <lineage>
        <taxon>Bacteria</taxon>
        <taxon>Bacillati</taxon>
        <taxon>Cyanobacteriota</taxon>
        <taxon>Cyanophyceae</taxon>
        <taxon>Nostocales</taxon>
        <taxon>Tolypothrichaceae</taxon>
        <taxon>Tolypothrix</taxon>
    </lineage>
</organism>
<keyword evidence="3" id="KW-0812">Transmembrane</keyword>
<keyword evidence="6" id="KW-0418">Kinase</keyword>
<dbReference type="PANTHER" id="PTHR24363:SF7">
    <property type="entry name" value="SERINE_THREONINE-PROTEIN KINASE-LIKE PROTEIN E"/>
    <property type="match status" value="1"/>
</dbReference>
<dbReference type="PROSITE" id="PS50011">
    <property type="entry name" value="PROTEIN_KINASE_DOM"/>
    <property type="match status" value="1"/>
</dbReference>
<dbReference type="SMART" id="SM00220">
    <property type="entry name" value="S_TKc"/>
    <property type="match status" value="1"/>
</dbReference>
<keyword evidence="1" id="KW-0547">Nucleotide-binding</keyword>
<dbReference type="STRING" id="1479485.DA73_0240685"/>
<accession>A0A0C1QUD4</accession>
<evidence type="ECO:0000313" key="6">
    <source>
        <dbReference type="EMBL" id="KIE07413.1"/>
    </source>
</evidence>
<feature type="transmembrane region" description="Helical" evidence="3">
    <location>
        <begin position="358"/>
        <end position="381"/>
    </location>
</feature>
<dbReference type="InterPro" id="IPR011009">
    <property type="entry name" value="Kinase-like_dom_sf"/>
</dbReference>
<keyword evidence="7" id="KW-1185">Reference proteome</keyword>
<dbReference type="EMBL" id="JHEG02000059">
    <property type="protein sequence ID" value="KIE07413.1"/>
    <property type="molecule type" value="Genomic_DNA"/>
</dbReference>
<dbReference type="Proteomes" id="UP000029738">
    <property type="component" value="Unassembled WGS sequence"/>
</dbReference>
<dbReference type="GO" id="GO:0004674">
    <property type="term" value="F:protein serine/threonine kinase activity"/>
    <property type="evidence" value="ECO:0007669"/>
    <property type="project" value="UniProtKB-KW"/>
</dbReference>
<keyword evidence="6" id="KW-0723">Serine/threonine-protein kinase</keyword>
<dbReference type="SUPFAM" id="SSF56112">
    <property type="entry name" value="Protein kinase-like (PK-like)"/>
    <property type="match status" value="1"/>
</dbReference>
<keyword evidence="2" id="KW-0067">ATP-binding</keyword>
<reference evidence="6" key="1">
    <citation type="journal article" date="2015" name="Genome Announc.">
        <title>Draft Genome Sequence of Tolypothrix boutellei Strain VB521301.</title>
        <authorList>
            <person name="Chandrababunaidu M.M."/>
            <person name="Singh D."/>
            <person name="Sen D."/>
            <person name="Bhan S."/>
            <person name="Das S."/>
            <person name="Gupta A."/>
            <person name="Adhikary S.P."/>
            <person name="Tripathy S."/>
        </authorList>
    </citation>
    <scope>NUCLEOTIDE SEQUENCE</scope>
    <source>
        <strain evidence="6">VB521301</strain>
    </source>
</reference>
<evidence type="ECO:0000256" key="1">
    <source>
        <dbReference type="ARBA" id="ARBA00022741"/>
    </source>
</evidence>